<name>A0A381TPJ7_9ZZZZ</name>
<evidence type="ECO:0000259" key="2">
    <source>
        <dbReference type="Pfam" id="PF13360"/>
    </source>
</evidence>
<evidence type="ECO:0000313" key="3">
    <source>
        <dbReference type="EMBL" id="SVA17975.1"/>
    </source>
</evidence>
<feature type="compositionally biased region" description="Polar residues" evidence="1">
    <location>
        <begin position="418"/>
        <end position="445"/>
    </location>
</feature>
<dbReference type="AlphaFoldDB" id="A0A381TPJ7"/>
<dbReference type="Gene3D" id="2.40.128.630">
    <property type="match status" value="1"/>
</dbReference>
<accession>A0A381TPJ7</accession>
<reference evidence="3" key="1">
    <citation type="submission" date="2018-05" db="EMBL/GenBank/DDBJ databases">
        <authorList>
            <person name="Lanie J.A."/>
            <person name="Ng W.-L."/>
            <person name="Kazmierczak K.M."/>
            <person name="Andrzejewski T.M."/>
            <person name="Davidsen T.M."/>
            <person name="Wayne K.J."/>
            <person name="Tettelin H."/>
            <person name="Glass J.I."/>
            <person name="Rusch D."/>
            <person name="Podicherti R."/>
            <person name="Tsui H.-C.T."/>
            <person name="Winkler M.E."/>
        </authorList>
    </citation>
    <scope>NUCLEOTIDE SEQUENCE</scope>
</reference>
<protein>
    <recommendedName>
        <fullName evidence="2">Pyrrolo-quinoline quinone repeat domain-containing protein</fullName>
    </recommendedName>
</protein>
<gene>
    <name evidence="3" type="ORF">METZ01_LOCUS70829</name>
</gene>
<dbReference type="InterPro" id="IPR002372">
    <property type="entry name" value="PQQ_rpt_dom"/>
</dbReference>
<feature type="region of interest" description="Disordered" evidence="1">
    <location>
        <begin position="409"/>
        <end position="446"/>
    </location>
</feature>
<sequence>MKRLFLLLILLLLALPVSGGMHNTSNIDLQGEPEFLVAGSGGGVVAWRDSELHFLQDDGSKVSYTTTDDVTALAVDYKAQRAALIEGENVVLYGTEGVLVSANIPGEEPVGVALSSAGNYVAAGFASGSVRLWKYGSGEEMELRWTFPDDEQVLNDGQQEQIRNDLQTGLMLVLKGDYLTVAGSDQLYIVRRNDGGLRGDLGKYTFDQLPLELEMSADGKVIAVATAGKLHAYILESGERKWKFATPEANSSRALAVAPDGSLITLLHGIQTQIVSGFEPSSGEPAWNHELASAPVTTQPQMAATGSRVAISGLGPNADDLTLLDRSGKQVGGLLTEAQSPLVGASDSTIVIATPQGIAFYTTHTTEAQADWLPVDTRTIGLATGALLLVTAIGAMWWFELLEMPFGAAPPPTPPTTRQLPESSRQPLASRFPSGQSTLPRTSTPLKVKPVVAHGTAIIACPGCSAQMEVPKLGRIQKVECSECGMAGNAEI</sequence>
<feature type="domain" description="Pyrrolo-quinoline quinone repeat" evidence="2">
    <location>
        <begin position="166"/>
        <end position="310"/>
    </location>
</feature>
<dbReference type="EMBL" id="UINC01004944">
    <property type="protein sequence ID" value="SVA17975.1"/>
    <property type="molecule type" value="Genomic_DNA"/>
</dbReference>
<dbReference type="SUPFAM" id="SSF50969">
    <property type="entry name" value="YVTN repeat-like/Quinoprotein amine dehydrogenase"/>
    <property type="match status" value="1"/>
</dbReference>
<dbReference type="Pfam" id="PF13360">
    <property type="entry name" value="PQQ_2"/>
    <property type="match status" value="1"/>
</dbReference>
<dbReference type="InterPro" id="IPR015943">
    <property type="entry name" value="WD40/YVTN_repeat-like_dom_sf"/>
</dbReference>
<dbReference type="InterPro" id="IPR011044">
    <property type="entry name" value="Quino_amine_DH_bsu"/>
</dbReference>
<proteinExistence type="predicted"/>
<organism evidence="3">
    <name type="scientific">marine metagenome</name>
    <dbReference type="NCBI Taxonomy" id="408172"/>
    <lineage>
        <taxon>unclassified sequences</taxon>
        <taxon>metagenomes</taxon>
        <taxon>ecological metagenomes</taxon>
    </lineage>
</organism>
<evidence type="ECO:0000256" key="1">
    <source>
        <dbReference type="SAM" id="MobiDB-lite"/>
    </source>
</evidence>
<dbReference type="Gene3D" id="2.130.10.10">
    <property type="entry name" value="YVTN repeat-like/Quinoprotein amine dehydrogenase"/>
    <property type="match status" value="1"/>
</dbReference>